<evidence type="ECO:0000313" key="2">
    <source>
        <dbReference type="Proteomes" id="UP000180043"/>
    </source>
</evidence>
<dbReference type="RefSeq" id="WP_070947325.1">
    <property type="nucleotide sequence ID" value="NZ_MLIQ01000008.1"/>
</dbReference>
<accession>A0A1S1LW32</accession>
<protein>
    <submittedName>
        <fullName evidence="1">Uncharacterized protein</fullName>
    </submittedName>
</protein>
<evidence type="ECO:0000313" key="1">
    <source>
        <dbReference type="EMBL" id="OHU60667.1"/>
    </source>
</evidence>
<dbReference type="Proteomes" id="UP000180043">
    <property type="component" value="Unassembled WGS sequence"/>
</dbReference>
<organism evidence="1 2">
    <name type="scientific">Mycobacteroides chelonae</name>
    <name type="common">Mycobacterium chelonae</name>
    <dbReference type="NCBI Taxonomy" id="1774"/>
    <lineage>
        <taxon>Bacteria</taxon>
        <taxon>Bacillati</taxon>
        <taxon>Actinomycetota</taxon>
        <taxon>Actinomycetes</taxon>
        <taxon>Mycobacteriales</taxon>
        <taxon>Mycobacteriaceae</taxon>
        <taxon>Mycobacteroides</taxon>
    </lineage>
</organism>
<comment type="caution">
    <text evidence="1">The sequence shown here is derived from an EMBL/GenBank/DDBJ whole genome shotgun (WGS) entry which is preliminary data.</text>
</comment>
<sequence>MSELDWAVQWEAATPDPEILANKPEPSELTASPGLEVENAAARAEYIEALQAYEALVDADLDNPQRRQSVRSVATNEDDARLLLVQLRRLHATNPLARNFALVTSPPRAWAPVQ</sequence>
<dbReference type="EMBL" id="MLIQ01000008">
    <property type="protein sequence ID" value="OHU60667.1"/>
    <property type="molecule type" value="Genomic_DNA"/>
</dbReference>
<reference evidence="1 2" key="1">
    <citation type="submission" date="2016-10" db="EMBL/GenBank/DDBJ databases">
        <title>Evaluation of Human, Veterinary and Environmental Mycobacterium chelonae Isolates by Core Genome Phylogenomic Analysis, Targeted Gene Comparison, and Anti-microbial Susceptibility Patterns: A Tale of Mistaken Identities.</title>
        <authorList>
            <person name="Fogelson S.B."/>
            <person name="Camus A.C."/>
            <person name="Lorenz W."/>
            <person name="Vasireddy R."/>
            <person name="Vasireddy S."/>
            <person name="Smith T."/>
            <person name="Brown-Elliott B.A."/>
            <person name="Wallace R.J.Jr."/>
            <person name="Hasan N.A."/>
            <person name="Reischl U."/>
            <person name="Sanchez S."/>
        </authorList>
    </citation>
    <scope>NUCLEOTIDE SEQUENCE [LARGE SCALE GENOMIC DNA]</scope>
    <source>
        <strain evidence="1 2">15515</strain>
    </source>
</reference>
<name>A0A1S1LW32_MYCCH</name>
<gene>
    <name evidence="1" type="ORF">BKG82_02080</name>
</gene>
<dbReference type="AlphaFoldDB" id="A0A1S1LW32"/>
<proteinExistence type="predicted"/>